<accession>A0A345YS36</accession>
<sequence>MESQHEIAVGHELRTAAETAQIPVVPAAADAPEQAPTWRTSVGVVIALVLAFVAITLVGL</sequence>
<keyword evidence="1" id="KW-1133">Transmembrane helix</keyword>
<dbReference type="AlphaFoldDB" id="A0A345YS36"/>
<evidence type="ECO:0000313" key="3">
    <source>
        <dbReference type="EMBL" id="RRR22453.1"/>
    </source>
</evidence>
<reference evidence="3 5" key="2">
    <citation type="submission" date="2018-08" db="EMBL/GenBank/DDBJ databases">
        <title>Brachybacterium saurashtrense DSM 23186.</title>
        <authorList>
            <person name="Li Y."/>
        </authorList>
    </citation>
    <scope>NUCLEOTIDE SEQUENCE [LARGE SCALE GENOMIC DNA]</scope>
    <source>
        <strain evidence="3 5">DSM 23186</strain>
    </source>
</reference>
<proteinExistence type="predicted"/>
<dbReference type="OrthoDB" id="4794524at2"/>
<organism evidence="3 5">
    <name type="scientific">Brachybacterium saurashtrense</name>
    <dbReference type="NCBI Taxonomy" id="556288"/>
    <lineage>
        <taxon>Bacteria</taxon>
        <taxon>Bacillati</taxon>
        <taxon>Actinomycetota</taxon>
        <taxon>Actinomycetes</taxon>
        <taxon>Micrococcales</taxon>
        <taxon>Dermabacteraceae</taxon>
        <taxon>Brachybacterium</taxon>
    </lineage>
</organism>
<evidence type="ECO:0000313" key="5">
    <source>
        <dbReference type="Proteomes" id="UP000282185"/>
    </source>
</evidence>
<dbReference type="KEGG" id="bsau:DWV08_14710"/>
<evidence type="ECO:0000313" key="2">
    <source>
        <dbReference type="EMBL" id="AXK46738.1"/>
    </source>
</evidence>
<name>A0A345YS36_9MICO</name>
<dbReference type="EMBL" id="CP031356">
    <property type="protein sequence ID" value="AXK46738.1"/>
    <property type="molecule type" value="Genomic_DNA"/>
</dbReference>
<dbReference type="EMBL" id="QSWH01000004">
    <property type="protein sequence ID" value="RRR22453.1"/>
    <property type="molecule type" value="Genomic_DNA"/>
</dbReference>
<evidence type="ECO:0000256" key="1">
    <source>
        <dbReference type="SAM" id="Phobius"/>
    </source>
</evidence>
<evidence type="ECO:0000313" key="4">
    <source>
        <dbReference type="Proteomes" id="UP000254236"/>
    </source>
</evidence>
<reference evidence="2 4" key="1">
    <citation type="submission" date="2018-07" db="EMBL/GenBank/DDBJ databases">
        <title>Brachybacterium saurashtrense DSM 23186 genome sequence.</title>
        <authorList>
            <person name="Guo L."/>
        </authorList>
    </citation>
    <scope>NUCLEOTIDE SEQUENCE [LARGE SCALE GENOMIC DNA]</scope>
    <source>
        <strain evidence="2 4">DSM 23186</strain>
    </source>
</reference>
<protein>
    <submittedName>
        <fullName evidence="3">Uncharacterized protein</fullName>
    </submittedName>
</protein>
<keyword evidence="4" id="KW-1185">Reference proteome</keyword>
<dbReference type="RefSeq" id="WP_115414485.1">
    <property type="nucleotide sequence ID" value="NZ_CP031356.1"/>
</dbReference>
<gene>
    <name evidence="2" type="ORF">DWV08_14710</name>
    <name evidence="3" type="ORF">DXU92_09330</name>
</gene>
<keyword evidence="1" id="KW-0812">Transmembrane</keyword>
<keyword evidence="1" id="KW-0472">Membrane</keyword>
<dbReference type="Proteomes" id="UP000282185">
    <property type="component" value="Unassembled WGS sequence"/>
</dbReference>
<feature type="transmembrane region" description="Helical" evidence="1">
    <location>
        <begin position="40"/>
        <end position="59"/>
    </location>
</feature>
<dbReference type="Proteomes" id="UP000254236">
    <property type="component" value="Chromosome"/>
</dbReference>